<dbReference type="AlphaFoldDB" id="A0A1G7IJG7"/>
<sequence length="332" mass="38748">MNTSEHVLYKAINALEERTGLKARWYASLRDKNLDGRLEIKSEDQKNAFHAVVKKEIRNTHLANFLQLKVEHEDLIIIAETIFPAIREQLRKMGLNYLDVGGNCYLKKNDWYFLIEGFKTEAPPVVNKDRAFTKTGLLLLFHFLNDPTYLNTTYREMAETYDIALGNINYIINSLKEQNYLVRLNKKELKLIRKKELFDEWITAYEQKLKPTLFMGNFRFLNGQDKEWAKIPIKNSETQWGEEPAANLLTGYLKPGKLAMYTTDDKTNLIKKYKLLPDDNGKLTIYRKFWKFNTLGDTVPPLLVYADLINSGDARNIETANRIYDGLLKDQF</sequence>
<reference evidence="1 2" key="1">
    <citation type="submission" date="2016-10" db="EMBL/GenBank/DDBJ databases">
        <authorList>
            <person name="de Groot N.N."/>
        </authorList>
    </citation>
    <scope>NUCLEOTIDE SEQUENCE [LARGE SCALE GENOMIC DNA]</scope>
    <source>
        <strain evidence="1 2">47C3B</strain>
    </source>
</reference>
<dbReference type="RefSeq" id="WP_091153147.1">
    <property type="nucleotide sequence ID" value="NZ_FNAI01000013.1"/>
</dbReference>
<dbReference type="STRING" id="1391627.SAMN05216464_11357"/>
<dbReference type="Pfam" id="PF09952">
    <property type="entry name" value="AbiEi_2"/>
    <property type="match status" value="1"/>
</dbReference>
<accession>A0A1G7IJG7</accession>
<dbReference type="InterPro" id="IPR019238">
    <property type="entry name" value="AbiEi_2"/>
</dbReference>
<evidence type="ECO:0000313" key="2">
    <source>
        <dbReference type="Proteomes" id="UP000199072"/>
    </source>
</evidence>
<proteinExistence type="predicted"/>
<name>A0A1G7IJG7_9SPHI</name>
<protein>
    <submittedName>
        <fullName evidence="1">Uncharacterized protein</fullName>
    </submittedName>
</protein>
<dbReference type="OrthoDB" id="593981at2"/>
<dbReference type="EMBL" id="FNAI01000013">
    <property type="protein sequence ID" value="SDF12900.1"/>
    <property type="molecule type" value="Genomic_DNA"/>
</dbReference>
<evidence type="ECO:0000313" key="1">
    <source>
        <dbReference type="EMBL" id="SDF12900.1"/>
    </source>
</evidence>
<dbReference type="Proteomes" id="UP000199072">
    <property type="component" value="Unassembled WGS sequence"/>
</dbReference>
<organism evidence="1 2">
    <name type="scientific">Mucilaginibacter pineti</name>
    <dbReference type="NCBI Taxonomy" id="1391627"/>
    <lineage>
        <taxon>Bacteria</taxon>
        <taxon>Pseudomonadati</taxon>
        <taxon>Bacteroidota</taxon>
        <taxon>Sphingobacteriia</taxon>
        <taxon>Sphingobacteriales</taxon>
        <taxon>Sphingobacteriaceae</taxon>
        <taxon>Mucilaginibacter</taxon>
    </lineage>
</organism>
<gene>
    <name evidence="1" type="ORF">SAMN05216464_11357</name>
</gene>
<keyword evidence="2" id="KW-1185">Reference proteome</keyword>